<dbReference type="EMBL" id="FOHU01000007">
    <property type="protein sequence ID" value="SET30446.1"/>
    <property type="molecule type" value="Genomic_DNA"/>
</dbReference>
<reference evidence="1 2" key="1">
    <citation type="submission" date="2016-10" db="EMBL/GenBank/DDBJ databases">
        <authorList>
            <person name="de Groot N.N."/>
        </authorList>
    </citation>
    <scope>NUCLEOTIDE SEQUENCE [LARGE SCALE GENOMIC DNA]</scope>
    <source>
        <strain evidence="1 2">DSM 18979</strain>
    </source>
</reference>
<sequence length="54" mass="6338">MGQIKHRESLTLLSLKTLDEIHLNMTYCIQVLTDILNLEITYALITNYFKSFFS</sequence>
<organism evidence="1 2">
    <name type="scientific">Natronincola peptidivorans</name>
    <dbReference type="NCBI Taxonomy" id="426128"/>
    <lineage>
        <taxon>Bacteria</taxon>
        <taxon>Bacillati</taxon>
        <taxon>Bacillota</taxon>
        <taxon>Clostridia</taxon>
        <taxon>Peptostreptococcales</taxon>
        <taxon>Natronincolaceae</taxon>
        <taxon>Natronincola</taxon>
    </lineage>
</organism>
<gene>
    <name evidence="1" type="ORF">SAMN05660297_01999</name>
</gene>
<proteinExistence type="predicted"/>
<name>A0A1I0DDX0_9FIRM</name>
<dbReference type="Proteomes" id="UP000199568">
    <property type="component" value="Unassembled WGS sequence"/>
</dbReference>
<dbReference type="AlphaFoldDB" id="A0A1I0DDX0"/>
<keyword evidence="2" id="KW-1185">Reference proteome</keyword>
<accession>A0A1I0DDX0</accession>
<evidence type="ECO:0000313" key="2">
    <source>
        <dbReference type="Proteomes" id="UP000199568"/>
    </source>
</evidence>
<protein>
    <submittedName>
        <fullName evidence="1">Uncharacterized protein</fullName>
    </submittedName>
</protein>
<evidence type="ECO:0000313" key="1">
    <source>
        <dbReference type="EMBL" id="SET30446.1"/>
    </source>
</evidence>